<dbReference type="InterPro" id="IPR001638">
    <property type="entry name" value="Solute-binding_3/MltF_N"/>
</dbReference>
<feature type="signal peptide" evidence="3">
    <location>
        <begin position="1"/>
        <end position="20"/>
    </location>
</feature>
<evidence type="ECO:0000256" key="2">
    <source>
        <dbReference type="ARBA" id="ARBA00022729"/>
    </source>
</evidence>
<dbReference type="Gene3D" id="3.40.190.10">
    <property type="entry name" value="Periplasmic binding protein-like II"/>
    <property type="match status" value="2"/>
</dbReference>
<dbReference type="InParanoid" id="A0A7X0MUK4"/>
<evidence type="ECO:0000256" key="1">
    <source>
        <dbReference type="ARBA" id="ARBA00010333"/>
    </source>
</evidence>
<dbReference type="EMBL" id="JACHHT010000001">
    <property type="protein sequence ID" value="MBB6520125.1"/>
    <property type="molecule type" value="Genomic_DNA"/>
</dbReference>
<name>A0A7X0MUK4_9GAMM</name>
<dbReference type="SUPFAM" id="SSF53850">
    <property type="entry name" value="Periplasmic binding protein-like II"/>
    <property type="match status" value="1"/>
</dbReference>
<protein>
    <submittedName>
        <fullName evidence="5">ABC-type amino acid transport substrate-binding protein</fullName>
    </submittedName>
</protein>
<gene>
    <name evidence="5" type="ORF">HNR48_000403</name>
</gene>
<evidence type="ECO:0000256" key="3">
    <source>
        <dbReference type="SAM" id="SignalP"/>
    </source>
</evidence>
<accession>A0A7X0MUK4</accession>
<keyword evidence="6" id="KW-1185">Reference proteome</keyword>
<dbReference type="SMART" id="SM00062">
    <property type="entry name" value="PBPb"/>
    <property type="match status" value="1"/>
</dbReference>
<evidence type="ECO:0000313" key="6">
    <source>
        <dbReference type="Proteomes" id="UP000528457"/>
    </source>
</evidence>
<dbReference type="RefSeq" id="WP_166852183.1">
    <property type="nucleotide sequence ID" value="NZ_JAAONY010000001.1"/>
</dbReference>
<evidence type="ECO:0000313" key="5">
    <source>
        <dbReference type="EMBL" id="MBB6520125.1"/>
    </source>
</evidence>
<keyword evidence="2 3" id="KW-0732">Signal</keyword>
<feature type="chain" id="PRO_5030862439" evidence="3">
    <location>
        <begin position="21"/>
        <end position="279"/>
    </location>
</feature>
<dbReference type="Proteomes" id="UP000528457">
    <property type="component" value="Unassembled WGS sequence"/>
</dbReference>
<dbReference type="PANTHER" id="PTHR35936">
    <property type="entry name" value="MEMBRANE-BOUND LYTIC MUREIN TRANSGLYCOSYLASE F"/>
    <property type="match status" value="1"/>
</dbReference>
<comment type="caution">
    <text evidence="5">The sequence shown here is derived from an EMBL/GenBank/DDBJ whole genome shotgun (WGS) entry which is preliminary data.</text>
</comment>
<organism evidence="5 6">
    <name type="scientific">Pseudoteredinibacter isoporae</name>
    <dbReference type="NCBI Taxonomy" id="570281"/>
    <lineage>
        <taxon>Bacteria</taxon>
        <taxon>Pseudomonadati</taxon>
        <taxon>Pseudomonadota</taxon>
        <taxon>Gammaproteobacteria</taxon>
        <taxon>Cellvibrionales</taxon>
        <taxon>Cellvibrionaceae</taxon>
        <taxon>Pseudoteredinibacter</taxon>
    </lineage>
</organism>
<dbReference type="AlphaFoldDB" id="A0A7X0MUK4"/>
<reference evidence="5 6" key="1">
    <citation type="submission" date="2020-08" db="EMBL/GenBank/DDBJ databases">
        <title>Genomic Encyclopedia of Type Strains, Phase IV (KMG-IV): sequencing the most valuable type-strain genomes for metagenomic binning, comparative biology and taxonomic classification.</title>
        <authorList>
            <person name="Goeker M."/>
        </authorList>
    </citation>
    <scope>NUCLEOTIDE SEQUENCE [LARGE SCALE GENOMIC DNA]</scope>
    <source>
        <strain evidence="5 6">DSM 22368</strain>
    </source>
</reference>
<dbReference type="Pfam" id="PF00497">
    <property type="entry name" value="SBP_bac_3"/>
    <property type="match status" value="1"/>
</dbReference>
<sequence>MNRVSFLTLSVCSFVSSALAVDTSATQSDRAFRFTTVEYPPFVICDENNMAIEGLDIRIISEAMAKANLELEIHCTPWRRSIHEVATGNFDGVLPIYLNQKRLNWGRYLMTPLHYESYVIVSNKDNDKAVEKFSDLFHKTIGLNSGFYVNKQFSEAQQEKRFELKQFNTTELGIKALQRNRLQYYLSNITVLGYTATQMGVEDSLHIQPKRFTMPRPTYLALSRKSPKAMKLAPVLGPILEEMRSSGELKKINDQYLDKELMLSDHYCPQHVDAVTIDW</sequence>
<proteinExistence type="inferred from homology"/>
<comment type="similarity">
    <text evidence="1">Belongs to the bacterial solute-binding protein 3 family.</text>
</comment>
<evidence type="ECO:0000259" key="4">
    <source>
        <dbReference type="SMART" id="SM00062"/>
    </source>
</evidence>
<dbReference type="PANTHER" id="PTHR35936:SF25">
    <property type="entry name" value="ABC TRANSPORTER SUBSTRATE-BINDING PROTEIN"/>
    <property type="match status" value="1"/>
</dbReference>
<feature type="domain" description="Solute-binding protein family 3/N-terminal" evidence="4">
    <location>
        <begin position="31"/>
        <end position="260"/>
    </location>
</feature>